<dbReference type="SUPFAM" id="SSF52833">
    <property type="entry name" value="Thioredoxin-like"/>
    <property type="match status" value="1"/>
</dbReference>
<comment type="caution">
    <text evidence="1">The sequence shown here is derived from an EMBL/GenBank/DDBJ whole genome shotgun (WGS) entry which is preliminary data.</text>
</comment>
<name>A0A420MCH3_FUSOX</name>
<evidence type="ECO:0008006" key="3">
    <source>
        <dbReference type="Google" id="ProtNLM"/>
    </source>
</evidence>
<dbReference type="SUPFAM" id="SSF48264">
    <property type="entry name" value="Cytochrome P450"/>
    <property type="match status" value="1"/>
</dbReference>
<organism evidence="1 2">
    <name type="scientific">Fusarium oxysporum</name>
    <name type="common">Fusarium vascular wilt</name>
    <dbReference type="NCBI Taxonomy" id="5507"/>
    <lineage>
        <taxon>Eukaryota</taxon>
        <taxon>Fungi</taxon>
        <taxon>Dikarya</taxon>
        <taxon>Ascomycota</taxon>
        <taxon>Pezizomycotina</taxon>
        <taxon>Sordariomycetes</taxon>
        <taxon>Hypocreomycetidae</taxon>
        <taxon>Hypocreales</taxon>
        <taxon>Nectriaceae</taxon>
        <taxon>Fusarium</taxon>
        <taxon>Fusarium oxysporum species complex</taxon>
    </lineage>
</organism>
<dbReference type="InterPro" id="IPR036249">
    <property type="entry name" value="Thioredoxin-like_sf"/>
</dbReference>
<dbReference type="Proteomes" id="UP000285084">
    <property type="component" value="Unassembled WGS sequence"/>
</dbReference>
<proteinExistence type="predicted"/>
<dbReference type="Gene3D" id="3.40.30.10">
    <property type="entry name" value="Glutaredoxin"/>
    <property type="match status" value="1"/>
</dbReference>
<dbReference type="GO" id="GO:0005506">
    <property type="term" value="F:iron ion binding"/>
    <property type="evidence" value="ECO:0007669"/>
    <property type="project" value="InterPro"/>
</dbReference>
<dbReference type="GO" id="GO:0016705">
    <property type="term" value="F:oxidoreductase activity, acting on paired donors, with incorporation or reduction of molecular oxygen"/>
    <property type="evidence" value="ECO:0007669"/>
    <property type="project" value="InterPro"/>
</dbReference>
<dbReference type="GO" id="GO:0004497">
    <property type="term" value="F:monooxygenase activity"/>
    <property type="evidence" value="ECO:0007669"/>
    <property type="project" value="InterPro"/>
</dbReference>
<accession>A0A420MCH3</accession>
<dbReference type="AlphaFoldDB" id="A0A420MCH3"/>
<gene>
    <name evidence="1" type="ORF">BFJ69_g15989</name>
</gene>
<sequence>MASGEIVKGDLDADGRVILYIIKADATSYINYIKPIILAEELNTPYVLSIIDTKDEWFYKIHPERYVPSLKDRDPETGQDVINGQGDAAKFLHGKENSVKWESEYGPIYRIWSGPNPEGVLTRPEDIQQVFKDSDKHIKAVNLL</sequence>
<reference evidence="1 2" key="1">
    <citation type="journal article" date="2018" name="Sci. Rep.">
        <title>Characterisation of pathogen-specific regions and novel effector candidates in Fusarium oxysporum f. sp. cepae.</title>
        <authorList>
            <person name="Armitage A.D."/>
            <person name="Taylor A."/>
            <person name="Sobczyk M.K."/>
            <person name="Baxter L."/>
            <person name="Greenfield B.P."/>
            <person name="Bates H.J."/>
            <person name="Wilson F."/>
            <person name="Jackson A.C."/>
            <person name="Ott S."/>
            <person name="Harrison R.J."/>
            <person name="Clarkson J.P."/>
        </authorList>
    </citation>
    <scope>NUCLEOTIDE SEQUENCE [LARGE SCALE GENOMIC DNA]</scope>
    <source>
        <strain evidence="1 2">Fo_A13</strain>
    </source>
</reference>
<dbReference type="InterPro" id="IPR036396">
    <property type="entry name" value="Cyt_P450_sf"/>
</dbReference>
<dbReference type="EMBL" id="MRCX01000368">
    <property type="protein sequence ID" value="RKK65776.1"/>
    <property type="molecule type" value="Genomic_DNA"/>
</dbReference>
<evidence type="ECO:0000313" key="1">
    <source>
        <dbReference type="EMBL" id="RKK65776.1"/>
    </source>
</evidence>
<evidence type="ECO:0000313" key="2">
    <source>
        <dbReference type="Proteomes" id="UP000285084"/>
    </source>
</evidence>
<dbReference type="GO" id="GO:0020037">
    <property type="term" value="F:heme binding"/>
    <property type="evidence" value="ECO:0007669"/>
    <property type="project" value="InterPro"/>
</dbReference>
<protein>
    <recommendedName>
        <fullName evidence="3">Thioredoxin domain-containing protein</fullName>
    </recommendedName>
</protein>